<keyword evidence="4" id="KW-0479">Metal-binding</keyword>
<dbReference type="GO" id="GO:0046872">
    <property type="term" value="F:metal ion binding"/>
    <property type="evidence" value="ECO:0007669"/>
    <property type="project" value="UniProtKB-KW"/>
</dbReference>
<dbReference type="Pfam" id="PF16124">
    <property type="entry name" value="RecQ_Zn_bind"/>
    <property type="match status" value="1"/>
</dbReference>
<dbReference type="GO" id="GO:0006260">
    <property type="term" value="P:DNA replication"/>
    <property type="evidence" value="ECO:0007669"/>
    <property type="project" value="InterPro"/>
</dbReference>
<evidence type="ECO:0000259" key="18">
    <source>
        <dbReference type="PROSITE" id="PS51192"/>
    </source>
</evidence>
<dbReference type="GO" id="GO:0043590">
    <property type="term" value="C:bacterial nucleoid"/>
    <property type="evidence" value="ECO:0007669"/>
    <property type="project" value="TreeGrafter"/>
</dbReference>
<dbReference type="InterPro" id="IPR036390">
    <property type="entry name" value="WH_DNA-bd_sf"/>
</dbReference>
<evidence type="ECO:0000256" key="4">
    <source>
        <dbReference type="ARBA" id="ARBA00022723"/>
    </source>
</evidence>
<proteinExistence type="inferred from homology"/>
<dbReference type="PROSITE" id="PS50967">
    <property type="entry name" value="HRDC"/>
    <property type="match status" value="1"/>
</dbReference>
<dbReference type="Proteomes" id="UP000070299">
    <property type="component" value="Unassembled WGS sequence"/>
</dbReference>
<evidence type="ECO:0000256" key="7">
    <source>
        <dbReference type="ARBA" id="ARBA00022801"/>
    </source>
</evidence>
<organism evidence="20 21">
    <name type="scientific">Paraglaciecola hydrolytica</name>
    <dbReference type="NCBI Taxonomy" id="1799789"/>
    <lineage>
        <taxon>Bacteria</taxon>
        <taxon>Pseudomonadati</taxon>
        <taxon>Pseudomonadota</taxon>
        <taxon>Gammaproteobacteria</taxon>
        <taxon>Alteromonadales</taxon>
        <taxon>Alteromonadaceae</taxon>
        <taxon>Paraglaciecola</taxon>
    </lineage>
</organism>
<dbReference type="InterPro" id="IPR002121">
    <property type="entry name" value="HRDC_dom"/>
</dbReference>
<dbReference type="EC" id="5.6.2.4" evidence="16"/>
<keyword evidence="6" id="KW-0227">DNA damage</keyword>
<accession>A0A136A2R5</accession>
<dbReference type="GO" id="GO:0006281">
    <property type="term" value="P:DNA repair"/>
    <property type="evidence" value="ECO:0007669"/>
    <property type="project" value="UniProtKB-KW"/>
</dbReference>
<dbReference type="SMART" id="SM00490">
    <property type="entry name" value="HELICc"/>
    <property type="match status" value="1"/>
</dbReference>
<dbReference type="RefSeq" id="WP_068372171.1">
    <property type="nucleotide sequence ID" value="NZ_LSNE01000003.1"/>
</dbReference>
<dbReference type="GO" id="GO:0003677">
    <property type="term" value="F:DNA binding"/>
    <property type="evidence" value="ECO:0007669"/>
    <property type="project" value="UniProtKB-KW"/>
</dbReference>
<dbReference type="InterPro" id="IPR004589">
    <property type="entry name" value="DNA_helicase_ATP-dep_RecQ"/>
</dbReference>
<dbReference type="Pfam" id="PF00570">
    <property type="entry name" value="HRDC"/>
    <property type="match status" value="1"/>
</dbReference>
<dbReference type="PANTHER" id="PTHR13710">
    <property type="entry name" value="DNA HELICASE RECQ FAMILY MEMBER"/>
    <property type="match status" value="1"/>
</dbReference>
<dbReference type="SUPFAM" id="SSF46785">
    <property type="entry name" value="Winged helix' DNA-binding domain"/>
    <property type="match status" value="1"/>
</dbReference>
<evidence type="ECO:0000259" key="19">
    <source>
        <dbReference type="PROSITE" id="PS51194"/>
    </source>
</evidence>
<evidence type="ECO:0000256" key="2">
    <source>
        <dbReference type="ARBA" id="ARBA00001947"/>
    </source>
</evidence>
<dbReference type="Pfam" id="PF09382">
    <property type="entry name" value="RQC"/>
    <property type="match status" value="1"/>
</dbReference>
<evidence type="ECO:0000313" key="21">
    <source>
        <dbReference type="Proteomes" id="UP000070299"/>
    </source>
</evidence>
<feature type="domain" description="Helicase C-terminal" evidence="19">
    <location>
        <begin position="218"/>
        <end position="364"/>
    </location>
</feature>
<dbReference type="InterPro" id="IPR036388">
    <property type="entry name" value="WH-like_DNA-bd_sf"/>
</dbReference>
<sequence>MINQATVILKSVFGFDQFRASQEAIIGNVLNKQNTLAIMPTGGGKSLCYQIPGTVFDGLTIVISPLISLMQDQVRQLNELAIPACVLNSSLSDSDYQDNLEAIKQQQIKLLFLAPETALQNNILERLTQCDVACIAIDEAHCISEWGHDFRPEYRQLNRLVECFPKAVCIALTATATPRVREDIKRQLNIADSSEYISSFDRPNLFIAVVPKENPYQQCKKFVEQHPEQSGIIYCQSRSGVDELTAKLQQDGFSALPYHAGLSSLKRSDYQERFIRDDVNIIVATIAFGMGINKPDVRYVLHYDLPKNIEGYYQQIGRAGRDGLDADCLLLFGYGDTGKIRFFIEQMSNEQEKRLANIHLNQMLALAEAEDCRRTPLLAYFGEKSAKKNCANCDNCTSESQEKSDLTVPAQKFLSCVHRTGQRFGSSHIIDVLRGSNAEKVLQNQHNLLSTYNIGNEYNKKQWMALARQLIQKGLLNQEEQFGGLKLTQKAADVLKGKVPFFALLQQPVAVSSHSSKALPNPGDQQLVAILKADRKQLADAANLPPYAIFSDRTLNEMAYYFPHSQESLLRIHGVGQAKLDKYGQHFLELIIEFCQQNDIQEVANTQTASKTTVSKSSATNSNSRSAEIVSAYQQGQSITSLAAQFKVKDGTILNHLYRYVQDGHKIAKPKQLLEQSGLSQGEIDLAVAAFTEHSHERLRPVYDALNEQVSYDQLHLLRIYFVNQLAE</sequence>
<dbReference type="GO" id="GO:0030894">
    <property type="term" value="C:replisome"/>
    <property type="evidence" value="ECO:0007669"/>
    <property type="project" value="TreeGrafter"/>
</dbReference>
<dbReference type="GO" id="GO:0006310">
    <property type="term" value="P:DNA recombination"/>
    <property type="evidence" value="ECO:0007669"/>
    <property type="project" value="UniProtKB-UniRule"/>
</dbReference>
<keyword evidence="9" id="KW-0862">Zinc</keyword>
<dbReference type="GO" id="GO:0009378">
    <property type="term" value="F:four-way junction helicase activity"/>
    <property type="evidence" value="ECO:0007669"/>
    <property type="project" value="TreeGrafter"/>
</dbReference>
<dbReference type="STRING" id="1799789.AX660_05625"/>
<evidence type="ECO:0000256" key="6">
    <source>
        <dbReference type="ARBA" id="ARBA00022763"/>
    </source>
</evidence>
<dbReference type="Gene3D" id="1.10.150.80">
    <property type="entry name" value="HRDC domain"/>
    <property type="match status" value="1"/>
</dbReference>
<dbReference type="SUPFAM" id="SSF52540">
    <property type="entry name" value="P-loop containing nucleoside triphosphate hydrolases"/>
    <property type="match status" value="1"/>
</dbReference>
<evidence type="ECO:0000256" key="11">
    <source>
        <dbReference type="ARBA" id="ARBA00023125"/>
    </source>
</evidence>
<comment type="cofactor">
    <cofactor evidence="1">
        <name>Mg(2+)</name>
        <dbReference type="ChEBI" id="CHEBI:18420"/>
    </cofactor>
</comment>
<dbReference type="InterPro" id="IPR032284">
    <property type="entry name" value="RecQ_Zn-bd"/>
</dbReference>
<dbReference type="SMART" id="SM00487">
    <property type="entry name" value="DEXDc"/>
    <property type="match status" value="1"/>
</dbReference>
<evidence type="ECO:0000256" key="12">
    <source>
        <dbReference type="ARBA" id="ARBA00023172"/>
    </source>
</evidence>
<evidence type="ECO:0000256" key="9">
    <source>
        <dbReference type="ARBA" id="ARBA00022833"/>
    </source>
</evidence>
<dbReference type="Pfam" id="PF00271">
    <property type="entry name" value="Helicase_C"/>
    <property type="match status" value="1"/>
</dbReference>
<evidence type="ECO:0000256" key="16">
    <source>
        <dbReference type="NCBIfam" id="TIGR01389"/>
    </source>
</evidence>
<dbReference type="SMART" id="SM00956">
    <property type="entry name" value="RQC"/>
    <property type="match status" value="1"/>
</dbReference>
<dbReference type="Pfam" id="PF00270">
    <property type="entry name" value="DEAD"/>
    <property type="match status" value="1"/>
</dbReference>
<dbReference type="GO" id="GO:0016787">
    <property type="term" value="F:hydrolase activity"/>
    <property type="evidence" value="ECO:0007669"/>
    <property type="project" value="UniProtKB-KW"/>
</dbReference>
<dbReference type="PROSITE" id="PS51194">
    <property type="entry name" value="HELICASE_CTER"/>
    <property type="match status" value="1"/>
</dbReference>
<keyword evidence="13" id="KW-0234">DNA repair</keyword>
<evidence type="ECO:0000259" key="17">
    <source>
        <dbReference type="PROSITE" id="PS50967"/>
    </source>
</evidence>
<dbReference type="PANTHER" id="PTHR13710:SF105">
    <property type="entry name" value="ATP-DEPENDENT DNA HELICASE Q1"/>
    <property type="match status" value="1"/>
</dbReference>
<keyword evidence="11" id="KW-0238">DNA-binding</keyword>
<dbReference type="Pfam" id="PF14493">
    <property type="entry name" value="HTH_40"/>
    <property type="match status" value="1"/>
</dbReference>
<dbReference type="CDD" id="cd17920">
    <property type="entry name" value="DEXHc_RecQ"/>
    <property type="match status" value="1"/>
</dbReference>
<gene>
    <name evidence="20" type="ORF">AX660_05625</name>
</gene>
<name>A0A136A2R5_9ALTE</name>
<dbReference type="InterPro" id="IPR001650">
    <property type="entry name" value="Helicase_C-like"/>
</dbReference>
<evidence type="ECO:0000256" key="1">
    <source>
        <dbReference type="ARBA" id="ARBA00001946"/>
    </source>
</evidence>
<dbReference type="NCBIfam" id="TIGR00614">
    <property type="entry name" value="recQ_fam"/>
    <property type="match status" value="1"/>
</dbReference>
<evidence type="ECO:0000256" key="14">
    <source>
        <dbReference type="ARBA" id="ARBA00023235"/>
    </source>
</evidence>
<keyword evidence="21" id="KW-1185">Reference proteome</keyword>
<comment type="cofactor">
    <cofactor evidence="2">
        <name>Zn(2+)</name>
        <dbReference type="ChEBI" id="CHEBI:29105"/>
    </cofactor>
</comment>
<protein>
    <recommendedName>
        <fullName evidence="16">DNA helicase RecQ</fullName>
        <ecNumber evidence="16">5.6.2.4</ecNumber>
    </recommendedName>
</protein>
<dbReference type="OrthoDB" id="9760034at2"/>
<dbReference type="InterPro" id="IPR011545">
    <property type="entry name" value="DEAD/DEAH_box_helicase_dom"/>
</dbReference>
<dbReference type="NCBIfam" id="TIGR01389">
    <property type="entry name" value="recQ"/>
    <property type="match status" value="1"/>
</dbReference>
<keyword evidence="10" id="KW-0067">ATP-binding</keyword>
<evidence type="ECO:0000256" key="15">
    <source>
        <dbReference type="ARBA" id="ARBA00034617"/>
    </source>
</evidence>
<dbReference type="GO" id="GO:0005524">
    <property type="term" value="F:ATP binding"/>
    <property type="evidence" value="ECO:0007669"/>
    <property type="project" value="UniProtKB-KW"/>
</dbReference>
<evidence type="ECO:0000256" key="10">
    <source>
        <dbReference type="ARBA" id="ARBA00022840"/>
    </source>
</evidence>
<keyword evidence="5" id="KW-0547">Nucleotide-binding</keyword>
<keyword evidence="12" id="KW-0233">DNA recombination</keyword>
<dbReference type="InterPro" id="IPR006293">
    <property type="entry name" value="DNA_helicase_ATP-dep_RecQ_bac"/>
</dbReference>
<dbReference type="InterPro" id="IPR027417">
    <property type="entry name" value="P-loop_NTPase"/>
</dbReference>
<dbReference type="GO" id="GO:0043138">
    <property type="term" value="F:3'-5' DNA helicase activity"/>
    <property type="evidence" value="ECO:0007669"/>
    <property type="project" value="UniProtKB-EC"/>
</dbReference>
<dbReference type="SMART" id="SM00341">
    <property type="entry name" value="HRDC"/>
    <property type="match status" value="1"/>
</dbReference>
<comment type="catalytic activity">
    <reaction evidence="15">
        <text>Couples ATP hydrolysis with the unwinding of duplex DNA by translocating in the 3'-5' direction.</text>
        <dbReference type="EC" id="5.6.2.4"/>
    </reaction>
</comment>
<feature type="domain" description="HRDC" evidence="17">
    <location>
        <begin position="521"/>
        <end position="601"/>
    </location>
</feature>
<dbReference type="AlphaFoldDB" id="A0A136A2R5"/>
<dbReference type="EMBL" id="LSNE01000003">
    <property type="protein sequence ID" value="KXI29538.1"/>
    <property type="molecule type" value="Genomic_DNA"/>
</dbReference>
<evidence type="ECO:0000256" key="8">
    <source>
        <dbReference type="ARBA" id="ARBA00022806"/>
    </source>
</evidence>
<dbReference type="GO" id="GO:0009432">
    <property type="term" value="P:SOS response"/>
    <property type="evidence" value="ECO:0007669"/>
    <property type="project" value="UniProtKB-UniRule"/>
</dbReference>
<evidence type="ECO:0000256" key="3">
    <source>
        <dbReference type="ARBA" id="ARBA00005446"/>
    </source>
</evidence>
<evidence type="ECO:0000313" key="20">
    <source>
        <dbReference type="EMBL" id="KXI29538.1"/>
    </source>
</evidence>
<keyword evidence="8 20" id="KW-0347">Helicase</keyword>
<dbReference type="Gene3D" id="3.40.50.300">
    <property type="entry name" value="P-loop containing nucleotide triphosphate hydrolases"/>
    <property type="match status" value="2"/>
</dbReference>
<dbReference type="Gene3D" id="1.10.10.10">
    <property type="entry name" value="Winged helix-like DNA-binding domain superfamily/Winged helix DNA-binding domain"/>
    <property type="match status" value="1"/>
</dbReference>
<dbReference type="FunFam" id="3.40.50.300:FF:000296">
    <property type="entry name" value="ATP-dependent DNA helicase RecQ"/>
    <property type="match status" value="1"/>
</dbReference>
<keyword evidence="7" id="KW-0378">Hydrolase</keyword>
<evidence type="ECO:0000256" key="13">
    <source>
        <dbReference type="ARBA" id="ARBA00023204"/>
    </source>
</evidence>
<dbReference type="FunFam" id="3.40.50.300:FF:000156">
    <property type="entry name" value="ATP-dependent DNA helicase recQ"/>
    <property type="match status" value="1"/>
</dbReference>
<evidence type="ECO:0000256" key="5">
    <source>
        <dbReference type="ARBA" id="ARBA00022741"/>
    </source>
</evidence>
<reference evidence="21" key="1">
    <citation type="submission" date="2016-02" db="EMBL/GenBank/DDBJ databases">
        <authorList>
            <person name="Schultz-Johansen M."/>
            <person name="Glaring M.A."/>
            <person name="Bech P.K."/>
            <person name="Stougaard P."/>
        </authorList>
    </citation>
    <scope>NUCLEOTIDE SEQUENCE [LARGE SCALE GENOMIC DNA]</scope>
    <source>
        <strain evidence="21">S66</strain>
    </source>
</reference>
<keyword evidence="14" id="KW-0413">Isomerase</keyword>
<dbReference type="InterPro" id="IPR014001">
    <property type="entry name" value="Helicase_ATP-bd"/>
</dbReference>
<dbReference type="InterPro" id="IPR018982">
    <property type="entry name" value="RQC_domain"/>
</dbReference>
<dbReference type="Gene3D" id="1.10.10.1390">
    <property type="entry name" value="ATP-dependent DNA helicase RecQ"/>
    <property type="match status" value="1"/>
</dbReference>
<dbReference type="GO" id="GO:0005737">
    <property type="term" value="C:cytoplasm"/>
    <property type="evidence" value="ECO:0007669"/>
    <property type="project" value="TreeGrafter"/>
</dbReference>
<dbReference type="InterPro" id="IPR044876">
    <property type="entry name" value="HRDC_dom_sf"/>
</dbReference>
<comment type="similarity">
    <text evidence="3">Belongs to the helicase family. RecQ subfamily.</text>
</comment>
<comment type="caution">
    <text evidence="20">The sequence shown here is derived from an EMBL/GenBank/DDBJ whole genome shotgun (WGS) entry which is preliminary data.</text>
</comment>
<dbReference type="PROSITE" id="PS51192">
    <property type="entry name" value="HELICASE_ATP_BIND_1"/>
    <property type="match status" value="1"/>
</dbReference>
<dbReference type="SUPFAM" id="SSF47819">
    <property type="entry name" value="HRDC-like"/>
    <property type="match status" value="1"/>
</dbReference>
<dbReference type="InterPro" id="IPR029491">
    <property type="entry name" value="Helicase_HTH"/>
</dbReference>
<dbReference type="InterPro" id="IPR010997">
    <property type="entry name" value="HRDC-like_sf"/>
</dbReference>
<feature type="domain" description="Helicase ATP-binding" evidence="18">
    <location>
        <begin position="26"/>
        <end position="194"/>
    </location>
</feature>
<dbReference type="CDD" id="cd18794">
    <property type="entry name" value="SF2_C_RecQ"/>
    <property type="match status" value="1"/>
</dbReference>